<dbReference type="SUPFAM" id="SSF48317">
    <property type="entry name" value="Acid phosphatase/Vanadium-dependent haloperoxidase"/>
    <property type="match status" value="1"/>
</dbReference>
<dbReference type="AlphaFoldDB" id="A0A380JDR1"/>
<feature type="domain" description="Phosphatidic acid phosphatase type 2/haloperoxidase" evidence="2">
    <location>
        <begin position="56"/>
        <end position="164"/>
    </location>
</feature>
<dbReference type="EMBL" id="UHFA01000002">
    <property type="protein sequence ID" value="SUN36236.1"/>
    <property type="molecule type" value="Genomic_DNA"/>
</dbReference>
<dbReference type="InterPro" id="IPR000326">
    <property type="entry name" value="PAP2/HPO"/>
</dbReference>
<evidence type="ECO:0000259" key="2">
    <source>
        <dbReference type="SMART" id="SM00014"/>
    </source>
</evidence>
<dbReference type="SMART" id="SM00014">
    <property type="entry name" value="acidPPc"/>
    <property type="match status" value="1"/>
</dbReference>
<dbReference type="Proteomes" id="UP000254082">
    <property type="component" value="Unassembled WGS sequence"/>
</dbReference>
<gene>
    <name evidence="3" type="ORF">NCTC11391_01281</name>
</gene>
<feature type="transmembrane region" description="Helical" evidence="1">
    <location>
        <begin position="31"/>
        <end position="49"/>
    </location>
</feature>
<dbReference type="CDD" id="cd01610">
    <property type="entry name" value="PAP2_like"/>
    <property type="match status" value="1"/>
</dbReference>
<dbReference type="Gene3D" id="1.20.144.10">
    <property type="entry name" value="Phosphatidic acid phosphatase type 2/haloperoxidase"/>
    <property type="match status" value="1"/>
</dbReference>
<sequence length="167" mass="19071">MKDYAEFYERLTAPLRRHPWSIQLLKVTNGFLTKIMAVLYPMLLLYLLWQKRFTDLGLTIFITACAFLALSAFRRRLDYPRPYESWSIAPLIYKTAKGTSFPSRHVFSASMISLSLWQVSPVLAVFCLVLSVLLGFCRILGGMHYPKDVIVGYLLGLLAGSFLLILL</sequence>
<feature type="transmembrane region" description="Helical" evidence="1">
    <location>
        <begin position="56"/>
        <end position="73"/>
    </location>
</feature>
<feature type="transmembrane region" description="Helical" evidence="1">
    <location>
        <begin position="116"/>
        <end position="137"/>
    </location>
</feature>
<evidence type="ECO:0000313" key="3">
    <source>
        <dbReference type="EMBL" id="SUN36236.1"/>
    </source>
</evidence>
<dbReference type="OrthoDB" id="9789113at2"/>
<evidence type="ECO:0000313" key="4">
    <source>
        <dbReference type="Proteomes" id="UP000254082"/>
    </source>
</evidence>
<keyword evidence="1" id="KW-1133">Transmembrane helix</keyword>
<dbReference type="Pfam" id="PF01569">
    <property type="entry name" value="PAP2"/>
    <property type="match status" value="1"/>
</dbReference>
<dbReference type="InterPro" id="IPR036938">
    <property type="entry name" value="PAP2/HPO_sf"/>
</dbReference>
<dbReference type="PANTHER" id="PTHR14969">
    <property type="entry name" value="SPHINGOSINE-1-PHOSPHATE PHOSPHOHYDROLASE"/>
    <property type="match status" value="1"/>
</dbReference>
<keyword evidence="4" id="KW-1185">Reference proteome</keyword>
<protein>
    <submittedName>
        <fullName evidence="3">Acid phosphatase</fullName>
    </submittedName>
</protein>
<proteinExistence type="predicted"/>
<organism evidence="3 4">
    <name type="scientific">Streptococcus downei MFe28</name>
    <dbReference type="NCBI Taxonomy" id="764290"/>
    <lineage>
        <taxon>Bacteria</taxon>
        <taxon>Bacillati</taxon>
        <taxon>Bacillota</taxon>
        <taxon>Bacilli</taxon>
        <taxon>Lactobacillales</taxon>
        <taxon>Streptococcaceae</taxon>
        <taxon>Streptococcus</taxon>
    </lineage>
</organism>
<dbReference type="PANTHER" id="PTHR14969:SF13">
    <property type="entry name" value="AT30094P"/>
    <property type="match status" value="1"/>
</dbReference>
<accession>A0A380JDR1</accession>
<keyword evidence="1" id="KW-0472">Membrane</keyword>
<keyword evidence="1" id="KW-0812">Transmembrane</keyword>
<feature type="transmembrane region" description="Helical" evidence="1">
    <location>
        <begin position="149"/>
        <end position="166"/>
    </location>
</feature>
<evidence type="ECO:0000256" key="1">
    <source>
        <dbReference type="SAM" id="Phobius"/>
    </source>
</evidence>
<name>A0A380JDR1_STRDO</name>
<dbReference type="RefSeq" id="WP_002998509.1">
    <property type="nucleotide sequence ID" value="NZ_UHFA01000002.1"/>
</dbReference>
<reference evidence="3 4" key="1">
    <citation type="submission" date="2018-06" db="EMBL/GenBank/DDBJ databases">
        <authorList>
            <consortium name="Pathogen Informatics"/>
            <person name="Doyle S."/>
        </authorList>
    </citation>
    <scope>NUCLEOTIDE SEQUENCE [LARGE SCALE GENOMIC DNA]</scope>
    <source>
        <strain evidence="4">NCTC 11391</strain>
    </source>
</reference>